<dbReference type="InterPro" id="IPR038717">
    <property type="entry name" value="Tc1-like_DDE_dom"/>
</dbReference>
<dbReference type="AlphaFoldDB" id="T1BLB3"/>
<protein>
    <submittedName>
        <fullName evidence="2">Transposase family protein</fullName>
    </submittedName>
</protein>
<comment type="caution">
    <text evidence="2">The sequence shown here is derived from an EMBL/GenBank/DDBJ whole genome shotgun (WGS) entry which is preliminary data.</text>
</comment>
<reference evidence="2" key="1">
    <citation type="submission" date="2013-08" db="EMBL/GenBank/DDBJ databases">
        <authorList>
            <person name="Mendez C."/>
            <person name="Richter M."/>
            <person name="Ferrer M."/>
            <person name="Sanchez J."/>
        </authorList>
    </citation>
    <scope>NUCLEOTIDE SEQUENCE</scope>
</reference>
<reference evidence="2" key="2">
    <citation type="journal article" date="2014" name="ISME J.">
        <title>Microbial stratification in low pH oxic and suboxic macroscopic growths along an acid mine drainage.</title>
        <authorList>
            <person name="Mendez-Garcia C."/>
            <person name="Mesa V."/>
            <person name="Sprenger R.R."/>
            <person name="Richter M."/>
            <person name="Diez M.S."/>
            <person name="Solano J."/>
            <person name="Bargiela R."/>
            <person name="Golyshina O.V."/>
            <person name="Manteca A."/>
            <person name="Ramos J.L."/>
            <person name="Gallego J.R."/>
            <person name="Llorente I."/>
            <person name="Martins Dos Santos V.A."/>
            <person name="Jensen O.N."/>
            <person name="Pelaez A.I."/>
            <person name="Sanchez J."/>
            <person name="Ferrer M."/>
        </authorList>
    </citation>
    <scope>NUCLEOTIDE SEQUENCE</scope>
</reference>
<gene>
    <name evidence="2" type="ORF">B1B_04931</name>
</gene>
<proteinExistence type="predicted"/>
<organism evidence="2">
    <name type="scientific">mine drainage metagenome</name>
    <dbReference type="NCBI Taxonomy" id="410659"/>
    <lineage>
        <taxon>unclassified sequences</taxon>
        <taxon>metagenomes</taxon>
        <taxon>ecological metagenomes</taxon>
    </lineage>
</organism>
<dbReference type="Pfam" id="PF13358">
    <property type="entry name" value="DDE_3"/>
    <property type="match status" value="1"/>
</dbReference>
<feature type="domain" description="Tc1-like transposase DDE" evidence="1">
    <location>
        <begin position="2"/>
        <end position="136"/>
    </location>
</feature>
<dbReference type="EMBL" id="AUZY01003102">
    <property type="protein sequence ID" value="EQD70562.1"/>
    <property type="molecule type" value="Genomic_DNA"/>
</dbReference>
<dbReference type="InterPro" id="IPR047655">
    <property type="entry name" value="Transpos_IS630-like"/>
</dbReference>
<sequence length="172" mass="19685">MFQDEARFGRMVRPRRCWAPAPLRPAISNGYERQFVYVYGAVSPLQGQLDWRLCREMNTARMGEFLTQVSQAHPTDLIVMVLDGASSHKAKDLVIPENIRLLALPPYAPELNPQEHVWDELREKEFPNRVFNHLDAVIQQLEVGLPRLAANTDGLRSLTAWPWIVSLNLNAQ</sequence>
<name>T1BLB3_9ZZZZ</name>
<evidence type="ECO:0000259" key="1">
    <source>
        <dbReference type="Pfam" id="PF13358"/>
    </source>
</evidence>
<dbReference type="NCBIfam" id="NF033545">
    <property type="entry name" value="transpos_IS630"/>
    <property type="match status" value="1"/>
</dbReference>
<accession>T1BLB3</accession>
<dbReference type="InterPro" id="IPR036397">
    <property type="entry name" value="RNaseH_sf"/>
</dbReference>
<dbReference type="Gene3D" id="3.30.420.10">
    <property type="entry name" value="Ribonuclease H-like superfamily/Ribonuclease H"/>
    <property type="match status" value="1"/>
</dbReference>
<evidence type="ECO:0000313" key="2">
    <source>
        <dbReference type="EMBL" id="EQD70562.1"/>
    </source>
</evidence>
<dbReference type="GO" id="GO:0003676">
    <property type="term" value="F:nucleic acid binding"/>
    <property type="evidence" value="ECO:0007669"/>
    <property type="project" value="InterPro"/>
</dbReference>